<dbReference type="Gene3D" id="1.20.1420.20">
    <property type="entry name" value="M75 peptidase, HXXE motif"/>
    <property type="match status" value="1"/>
</dbReference>
<dbReference type="AlphaFoldDB" id="A0A504UJX5"/>
<evidence type="ECO:0000259" key="4">
    <source>
        <dbReference type="Pfam" id="PF09375"/>
    </source>
</evidence>
<feature type="domain" description="Imelysin-like" evidence="4">
    <location>
        <begin position="53"/>
        <end position="337"/>
    </location>
</feature>
<name>A0A504UJX5_9HYPH</name>
<dbReference type="RefSeq" id="WP_140825951.1">
    <property type="nucleotide sequence ID" value="NZ_VFYP01000001.1"/>
</dbReference>
<dbReference type="OrthoDB" id="5729110at2"/>
<dbReference type="Pfam" id="PF09375">
    <property type="entry name" value="Peptidase_M75"/>
    <property type="match status" value="1"/>
</dbReference>
<dbReference type="GO" id="GO:0030313">
    <property type="term" value="C:cell envelope"/>
    <property type="evidence" value="ECO:0007669"/>
    <property type="project" value="UniProtKB-SubCell"/>
</dbReference>
<dbReference type="InterPro" id="IPR034984">
    <property type="entry name" value="Imelysin-like_IPPA"/>
</dbReference>
<organism evidence="5 6">
    <name type="scientific">Rhizobium glycinendophyticum</name>
    <dbReference type="NCBI Taxonomy" id="2589807"/>
    <lineage>
        <taxon>Bacteria</taxon>
        <taxon>Pseudomonadati</taxon>
        <taxon>Pseudomonadota</taxon>
        <taxon>Alphaproteobacteria</taxon>
        <taxon>Hyphomicrobiales</taxon>
        <taxon>Rhizobiaceae</taxon>
        <taxon>Rhizobium/Agrobacterium group</taxon>
        <taxon>Rhizobium</taxon>
    </lineage>
</organism>
<protein>
    <recommendedName>
        <fullName evidence="4">Imelysin-like domain-containing protein</fullName>
    </recommendedName>
</protein>
<sequence>MLTRCTRIALTALLSLPLLGLAPALAQESPITPGVLDTAKVPGVMAKAVDGFIRPGYHHFTEEADTMEETVAALCASPSSETLLNAQSTFGDLVEAWSRIEIVRVGPVLDDNRFERILFFPDRKGTGLKQVQAALAKPDPSVTSVDTLKDKSVAMQGIGALEFVLFGTDAETLKTSEGIYRCQYGKAIAANLKRLGTELTQAWDAPKGVAAAWKTPGPNNPIYRDEAEAAKELLGVLVHAAETVRDQRIEHFYKGDAVKGLPRQAIYWRSGNTFRSITANIEAIRDLIAQSGMVDLLAEDNRSVVSSVDFVAHSLSRVSSDIEPDVAKALATPKEVAKLDFLLLNSRDLILRLNNDLGGGIGLAAGFSFSDGD</sequence>
<dbReference type="InterPro" id="IPR038352">
    <property type="entry name" value="Imelysin_sf"/>
</dbReference>
<proteinExistence type="predicted"/>
<feature type="chain" id="PRO_5021508885" description="Imelysin-like domain-containing protein" evidence="3">
    <location>
        <begin position="27"/>
        <end position="373"/>
    </location>
</feature>
<evidence type="ECO:0000313" key="6">
    <source>
        <dbReference type="Proteomes" id="UP000316429"/>
    </source>
</evidence>
<keyword evidence="6" id="KW-1185">Reference proteome</keyword>
<dbReference type="Proteomes" id="UP000316429">
    <property type="component" value="Unassembled WGS sequence"/>
</dbReference>
<evidence type="ECO:0000256" key="3">
    <source>
        <dbReference type="SAM" id="SignalP"/>
    </source>
</evidence>
<evidence type="ECO:0000313" key="5">
    <source>
        <dbReference type="EMBL" id="TPP09566.1"/>
    </source>
</evidence>
<comment type="caution">
    <text evidence="5">The sequence shown here is derived from an EMBL/GenBank/DDBJ whole genome shotgun (WGS) entry which is preliminary data.</text>
</comment>
<evidence type="ECO:0000256" key="1">
    <source>
        <dbReference type="ARBA" id="ARBA00004196"/>
    </source>
</evidence>
<feature type="signal peptide" evidence="3">
    <location>
        <begin position="1"/>
        <end position="26"/>
    </location>
</feature>
<accession>A0A504UJX5</accession>
<comment type="subcellular location">
    <subcellularLocation>
        <location evidence="1">Cell envelope</location>
    </subcellularLocation>
</comment>
<evidence type="ECO:0000256" key="2">
    <source>
        <dbReference type="ARBA" id="ARBA00022729"/>
    </source>
</evidence>
<gene>
    <name evidence="5" type="ORF">FJQ55_01425</name>
</gene>
<reference evidence="5 6" key="1">
    <citation type="submission" date="2019-06" db="EMBL/GenBank/DDBJ databases">
        <title>Rhizobium sp. CL12 isolated from roots of soybean.</title>
        <authorList>
            <person name="Wang C."/>
        </authorList>
    </citation>
    <scope>NUCLEOTIDE SEQUENCE [LARGE SCALE GENOMIC DNA]</scope>
    <source>
        <strain evidence="5 6">CL12</strain>
    </source>
</reference>
<dbReference type="EMBL" id="VFYP01000001">
    <property type="protein sequence ID" value="TPP09566.1"/>
    <property type="molecule type" value="Genomic_DNA"/>
</dbReference>
<dbReference type="InterPro" id="IPR018976">
    <property type="entry name" value="Imelysin-like"/>
</dbReference>
<dbReference type="CDD" id="cd14659">
    <property type="entry name" value="Imelysin-like_IPPA"/>
    <property type="match status" value="1"/>
</dbReference>
<keyword evidence="2 3" id="KW-0732">Signal</keyword>